<gene>
    <name evidence="2" type="ORF">E2562_029164</name>
</gene>
<evidence type="ECO:0000256" key="1">
    <source>
        <dbReference type="SAM" id="MobiDB-lite"/>
    </source>
</evidence>
<evidence type="ECO:0000313" key="2">
    <source>
        <dbReference type="EMBL" id="KAF0919314.1"/>
    </source>
</evidence>
<organism evidence="2 3">
    <name type="scientific">Oryza meyeriana var. granulata</name>
    <dbReference type="NCBI Taxonomy" id="110450"/>
    <lineage>
        <taxon>Eukaryota</taxon>
        <taxon>Viridiplantae</taxon>
        <taxon>Streptophyta</taxon>
        <taxon>Embryophyta</taxon>
        <taxon>Tracheophyta</taxon>
        <taxon>Spermatophyta</taxon>
        <taxon>Magnoliopsida</taxon>
        <taxon>Liliopsida</taxon>
        <taxon>Poales</taxon>
        <taxon>Poaceae</taxon>
        <taxon>BOP clade</taxon>
        <taxon>Oryzoideae</taxon>
        <taxon>Oryzeae</taxon>
        <taxon>Oryzinae</taxon>
        <taxon>Oryza</taxon>
        <taxon>Oryza meyeriana</taxon>
    </lineage>
</organism>
<evidence type="ECO:0000313" key="3">
    <source>
        <dbReference type="Proteomes" id="UP000479710"/>
    </source>
</evidence>
<sequence>MAIASYSRQHLRCSLTSGFLPYLVGPPPLTYELRLLPLLPCSVEEVETAPPWGALVLQEIEEEKEDKERAERNKNGCRQPQQPQHLRCCLTSDSLVYPSGCRLTGAPPQCSRRSRSIHSYASPPFVPLKLHHCGAIPKKEEENDDGETCMDPLHRA</sequence>
<dbReference type="EMBL" id="SPHZ02000005">
    <property type="protein sequence ID" value="KAF0919314.1"/>
    <property type="molecule type" value="Genomic_DNA"/>
</dbReference>
<protein>
    <submittedName>
        <fullName evidence="2">Uncharacterized protein</fullName>
    </submittedName>
</protein>
<keyword evidence="3" id="KW-1185">Reference proteome</keyword>
<comment type="caution">
    <text evidence="2">The sequence shown here is derived from an EMBL/GenBank/DDBJ whole genome shotgun (WGS) entry which is preliminary data.</text>
</comment>
<dbReference type="Proteomes" id="UP000479710">
    <property type="component" value="Unassembled WGS sequence"/>
</dbReference>
<name>A0A6G1E4H2_9ORYZ</name>
<reference evidence="2 3" key="1">
    <citation type="submission" date="2019-11" db="EMBL/GenBank/DDBJ databases">
        <title>Whole genome sequence of Oryza granulata.</title>
        <authorList>
            <person name="Li W."/>
        </authorList>
    </citation>
    <scope>NUCLEOTIDE SEQUENCE [LARGE SCALE GENOMIC DNA]</scope>
    <source>
        <strain evidence="3">cv. Menghai</strain>
        <tissue evidence="2">Leaf</tissue>
    </source>
</reference>
<feature type="region of interest" description="Disordered" evidence="1">
    <location>
        <begin position="63"/>
        <end position="83"/>
    </location>
</feature>
<dbReference type="AlphaFoldDB" id="A0A6G1E4H2"/>
<proteinExistence type="predicted"/>
<accession>A0A6G1E4H2</accession>